<feature type="transmembrane region" description="Helical" evidence="1">
    <location>
        <begin position="463"/>
        <end position="487"/>
    </location>
</feature>
<feature type="transmembrane region" description="Helical" evidence="1">
    <location>
        <begin position="887"/>
        <end position="908"/>
    </location>
</feature>
<sequence length="938" mass="100969">MMRLVLLLAVLAGAEAAGRTNAQVMQAGSRLVQASAAQMFPLTVTNEARRLKFDTGVCPKVIEEFFGEESERAEEAREDELSGAEEKELSKGGDAVAFLSDLRSGAGDFYETVLHNIMIYVCENGEIEDSKERCVPFSDAAKDYAGNCIVPQDSPCSATPISRTEEAVGTGTCERPSNCYWEQPVEKALFRDRRYTDEEADKNEDYLMGASADSYVAKTGKYLAVAMVLAVLNILIWTIFTIGRCCCCCLHASCFCRCCSWTPKEEGYSVGCQVRLPIFMYIAFLAAIVGSAGVAFVGDEDLGKAFNSLFDNSRTGLSDMQDFLGKANTPMQAIGGLVDAAADDSIDILDGTDYVEYGMGNVITRINDFAVVYSDGINKAGASNDIQATLDSLDDVEEDVVENVRGILDTLKGSLVEGKEAMATALADASDQIVELNNTVDGFYADVDNLDEKVEDYKTVRQAGILAIFAISLVCVLFGFLGVLSYWTPCKWDDILIYLMNLTWFFGSLIVTLSFILAGITIFLSVFWNDVCHFLDIIVQDFEPYVGAAASVGLNACFNNTPLVDAFNLTSKVDFQDKINTTLAVIENTDLDSQFADVSAPLDDINDLVKGILTATEFTDAVASLDGMVNFANAPADCDVGQGPMSTSECTSAKAACNYNVANQFTVANLGSFYEPWSLVAAAGITGNAQWVSKTSLSADISVARAGSETAAAYMERVFKDTAGVCGGANCGGANAGDPCNSGDDCGYPCATFEDTIQTIWSESAQAKQWHDDMLIDLGVEYFDDSGTEPVFCPSGTSTAAGTCPTQAYQDAGNARTVKQELYNFQNNITVTTNDIVNIANSAVGDIMDQVTIFLCNMECGFVADLYNNVHDDLCSTLLGGVLQISAGFWFLAVFMFLNCSLGALLVVRMRGISKADYEGDDEGDGVEMKGVSLDLYN</sequence>
<accession>A0A9W7A8Y3</accession>
<feature type="transmembrane region" description="Helical" evidence="1">
    <location>
        <begin position="499"/>
        <end position="528"/>
    </location>
</feature>
<gene>
    <name evidence="3" type="ORF">TrST_g1229</name>
</gene>
<keyword evidence="2" id="KW-0732">Signal</keyword>
<evidence type="ECO:0000256" key="2">
    <source>
        <dbReference type="SAM" id="SignalP"/>
    </source>
</evidence>
<evidence type="ECO:0000313" key="3">
    <source>
        <dbReference type="EMBL" id="GMH64808.1"/>
    </source>
</evidence>
<dbReference type="OrthoDB" id="193965at2759"/>
<keyword evidence="1" id="KW-1133">Transmembrane helix</keyword>
<feature type="signal peptide" evidence="2">
    <location>
        <begin position="1"/>
        <end position="16"/>
    </location>
</feature>
<feature type="chain" id="PRO_5040933173" evidence="2">
    <location>
        <begin position="17"/>
        <end position="938"/>
    </location>
</feature>
<organism evidence="3 4">
    <name type="scientific">Triparma strigata</name>
    <dbReference type="NCBI Taxonomy" id="1606541"/>
    <lineage>
        <taxon>Eukaryota</taxon>
        <taxon>Sar</taxon>
        <taxon>Stramenopiles</taxon>
        <taxon>Ochrophyta</taxon>
        <taxon>Bolidophyceae</taxon>
        <taxon>Parmales</taxon>
        <taxon>Triparmaceae</taxon>
        <taxon>Triparma</taxon>
    </lineage>
</organism>
<evidence type="ECO:0000313" key="4">
    <source>
        <dbReference type="Proteomes" id="UP001165085"/>
    </source>
</evidence>
<dbReference type="PANTHER" id="PTHR31414:SF18">
    <property type="entry name" value="TRANSMEMBRANE PROTEIN-RELATED"/>
    <property type="match status" value="1"/>
</dbReference>
<evidence type="ECO:0000256" key="1">
    <source>
        <dbReference type="SAM" id="Phobius"/>
    </source>
</evidence>
<dbReference type="Proteomes" id="UP001165085">
    <property type="component" value="Unassembled WGS sequence"/>
</dbReference>
<protein>
    <submittedName>
        <fullName evidence="3">Uncharacterized protein</fullName>
    </submittedName>
</protein>
<dbReference type="AlphaFoldDB" id="A0A9W7A8Y3"/>
<keyword evidence="1" id="KW-0472">Membrane</keyword>
<feature type="transmembrane region" description="Helical" evidence="1">
    <location>
        <begin position="278"/>
        <end position="298"/>
    </location>
</feature>
<feature type="transmembrane region" description="Helical" evidence="1">
    <location>
        <begin position="222"/>
        <end position="243"/>
    </location>
</feature>
<keyword evidence="4" id="KW-1185">Reference proteome</keyword>
<comment type="caution">
    <text evidence="3">The sequence shown here is derived from an EMBL/GenBank/DDBJ whole genome shotgun (WGS) entry which is preliminary data.</text>
</comment>
<name>A0A9W7A8Y3_9STRA</name>
<dbReference type="EMBL" id="BRXY01000097">
    <property type="protein sequence ID" value="GMH64808.1"/>
    <property type="molecule type" value="Genomic_DNA"/>
</dbReference>
<dbReference type="GO" id="GO:0016020">
    <property type="term" value="C:membrane"/>
    <property type="evidence" value="ECO:0007669"/>
    <property type="project" value="TreeGrafter"/>
</dbReference>
<dbReference type="PANTHER" id="PTHR31414">
    <property type="entry name" value="TRANSMEMBRANE PROTEIN DDB_G0292058"/>
    <property type="match status" value="1"/>
</dbReference>
<reference evidence="4" key="1">
    <citation type="journal article" date="2023" name="Commun. Biol.">
        <title>Genome analysis of Parmales, the sister group of diatoms, reveals the evolutionary specialization of diatoms from phago-mixotrophs to photoautotrophs.</title>
        <authorList>
            <person name="Ban H."/>
            <person name="Sato S."/>
            <person name="Yoshikawa S."/>
            <person name="Yamada K."/>
            <person name="Nakamura Y."/>
            <person name="Ichinomiya M."/>
            <person name="Sato N."/>
            <person name="Blanc-Mathieu R."/>
            <person name="Endo H."/>
            <person name="Kuwata A."/>
            <person name="Ogata H."/>
        </authorList>
    </citation>
    <scope>NUCLEOTIDE SEQUENCE [LARGE SCALE GENOMIC DNA]</scope>
    <source>
        <strain evidence="4">NIES 3701</strain>
    </source>
</reference>
<proteinExistence type="predicted"/>
<keyword evidence="1" id="KW-0812">Transmembrane</keyword>
<dbReference type="InterPro" id="IPR040283">
    <property type="entry name" value="DDB_G0292058-like"/>
</dbReference>